<comment type="caution">
    <text evidence="2">The sequence shown here is derived from an EMBL/GenBank/DDBJ whole genome shotgun (WGS) entry which is preliminary data.</text>
</comment>
<protein>
    <recommendedName>
        <fullName evidence="1">Nucleolus and neural progenitor protein-like N-terminal domain-containing protein</fullName>
    </recommendedName>
</protein>
<dbReference type="PANTHER" id="PTHR34761:SF1">
    <property type="entry name" value="NUCLEOLUS AND NEURAL PROGENITOR PROTEIN"/>
    <property type="match status" value="1"/>
</dbReference>
<proteinExistence type="predicted"/>
<feature type="non-terminal residue" evidence="2">
    <location>
        <position position="81"/>
    </location>
</feature>
<evidence type="ECO:0000313" key="3">
    <source>
        <dbReference type="Proteomes" id="UP000770717"/>
    </source>
</evidence>
<dbReference type="EMBL" id="WNTK01029994">
    <property type="protein sequence ID" value="KAG9461056.1"/>
    <property type="molecule type" value="Genomic_DNA"/>
</dbReference>
<dbReference type="InterPro" id="IPR027951">
    <property type="entry name" value="Nepro_N"/>
</dbReference>
<dbReference type="AlphaFoldDB" id="A0A8J6B5H1"/>
<dbReference type="Proteomes" id="UP000770717">
    <property type="component" value="Unassembled WGS sequence"/>
</dbReference>
<dbReference type="InterPro" id="IPR052835">
    <property type="entry name" value="Nepro"/>
</dbReference>
<feature type="domain" description="Nucleolus and neural progenitor protein-like N-terminal" evidence="1">
    <location>
        <begin position="6"/>
        <end position="81"/>
    </location>
</feature>
<evidence type="ECO:0000313" key="2">
    <source>
        <dbReference type="EMBL" id="KAG9461056.1"/>
    </source>
</evidence>
<dbReference type="OrthoDB" id="9899341at2759"/>
<evidence type="ECO:0000259" key="1">
    <source>
        <dbReference type="Pfam" id="PF14780"/>
    </source>
</evidence>
<reference evidence="2" key="1">
    <citation type="thesis" date="2020" institute="ProQuest LLC" country="789 East Eisenhower Parkway, Ann Arbor, MI, USA">
        <title>Comparative Genomics and Chromosome Evolution.</title>
        <authorList>
            <person name="Mudd A.B."/>
        </authorList>
    </citation>
    <scope>NUCLEOTIDE SEQUENCE</scope>
    <source>
        <strain evidence="2">HN-11 Male</strain>
        <tissue evidence="2">Kidney and liver</tissue>
    </source>
</reference>
<dbReference type="Pfam" id="PF14780">
    <property type="entry name" value="NEPRO_N"/>
    <property type="match status" value="1"/>
</dbReference>
<name>A0A8J6B5H1_ELECQ</name>
<gene>
    <name evidence="2" type="ORF">GDO78_018261</name>
</gene>
<dbReference type="GO" id="GO:0045747">
    <property type="term" value="P:positive regulation of Notch signaling pathway"/>
    <property type="evidence" value="ECO:0007669"/>
    <property type="project" value="TreeGrafter"/>
</dbReference>
<dbReference type="PANTHER" id="PTHR34761">
    <property type="entry name" value="NUCLEOLUS AND NEURAL PROGENITOR PROTEIN"/>
    <property type="match status" value="1"/>
</dbReference>
<sequence>MAPEPWNRVHIPRPAIQCQLTLTLTPGTGRCLADLTDKCSAVLSALKSKTLAAEIAVMDTILYINHNKLSRHRPYRAVKQV</sequence>
<organism evidence="2 3">
    <name type="scientific">Eleutherodactylus coqui</name>
    <name type="common">Puerto Rican coqui</name>
    <dbReference type="NCBI Taxonomy" id="57060"/>
    <lineage>
        <taxon>Eukaryota</taxon>
        <taxon>Metazoa</taxon>
        <taxon>Chordata</taxon>
        <taxon>Craniata</taxon>
        <taxon>Vertebrata</taxon>
        <taxon>Euteleostomi</taxon>
        <taxon>Amphibia</taxon>
        <taxon>Batrachia</taxon>
        <taxon>Anura</taxon>
        <taxon>Neobatrachia</taxon>
        <taxon>Hyloidea</taxon>
        <taxon>Eleutherodactylidae</taxon>
        <taxon>Eleutherodactylinae</taxon>
        <taxon>Eleutherodactylus</taxon>
        <taxon>Eleutherodactylus</taxon>
    </lineage>
</organism>
<accession>A0A8J6B5H1</accession>
<dbReference type="GO" id="GO:0005634">
    <property type="term" value="C:nucleus"/>
    <property type="evidence" value="ECO:0007669"/>
    <property type="project" value="TreeGrafter"/>
</dbReference>
<keyword evidence="3" id="KW-1185">Reference proteome</keyword>